<dbReference type="Proteomes" id="UP000240830">
    <property type="component" value="Unassembled WGS sequence"/>
</dbReference>
<comment type="caution">
    <text evidence="1">The sequence shown here is derived from an EMBL/GenBank/DDBJ whole genome shotgun (WGS) entry which is preliminary data.</text>
</comment>
<proteinExistence type="predicted"/>
<name>A0A2H9TMN6_9FUNG</name>
<reference evidence="1 2" key="1">
    <citation type="submission" date="2016-10" db="EMBL/GenBank/DDBJ databases">
        <title>The genome of Paramicrosporidium saccamoebae is the missing link in understanding Cryptomycota and Microsporidia evolution.</title>
        <authorList>
            <person name="Quandt C.A."/>
            <person name="Beaudet D."/>
            <person name="Corsaro D."/>
            <person name="Michel R."/>
            <person name="Corradi N."/>
            <person name="James T."/>
        </authorList>
    </citation>
    <scope>NUCLEOTIDE SEQUENCE [LARGE SCALE GENOMIC DNA]</scope>
    <source>
        <strain evidence="1 2">KSL3</strain>
    </source>
</reference>
<dbReference type="AlphaFoldDB" id="A0A2H9TMN6"/>
<dbReference type="EMBL" id="MTSL01000087">
    <property type="protein sequence ID" value="PJF19013.1"/>
    <property type="molecule type" value="Genomic_DNA"/>
</dbReference>
<sequence length="136" mass="14549">MPPQARRAGIETSLHLVITRAFCFKCSYTVKLTATSGAIPNNVGQSVYYTKLGSGDETQSCSDQIQWIGNYSENVGPVPLEQPDDTILSKDLSKCAPKRVKPLPTDAVSGRPTQRIESLLANAASNDAVKAPSANI</sequence>
<evidence type="ECO:0000313" key="1">
    <source>
        <dbReference type="EMBL" id="PJF19013.1"/>
    </source>
</evidence>
<accession>A0A2H9TMN6</accession>
<evidence type="ECO:0000313" key="2">
    <source>
        <dbReference type="Proteomes" id="UP000240830"/>
    </source>
</evidence>
<gene>
    <name evidence="1" type="ORF">PSACC_01172</name>
</gene>
<organism evidence="1 2">
    <name type="scientific">Paramicrosporidium saccamoebae</name>
    <dbReference type="NCBI Taxonomy" id="1246581"/>
    <lineage>
        <taxon>Eukaryota</taxon>
        <taxon>Fungi</taxon>
        <taxon>Fungi incertae sedis</taxon>
        <taxon>Cryptomycota</taxon>
        <taxon>Cryptomycota incertae sedis</taxon>
        <taxon>Paramicrosporidium</taxon>
    </lineage>
</organism>
<keyword evidence="2" id="KW-1185">Reference proteome</keyword>
<protein>
    <submittedName>
        <fullName evidence="1">Uncharacterized protein</fullName>
    </submittedName>
</protein>